<organism evidence="4 5">
    <name type="scientific">Parabacteroides gordonii MS-1 = DSM 23371</name>
    <dbReference type="NCBI Taxonomy" id="1203610"/>
    <lineage>
        <taxon>Bacteria</taxon>
        <taxon>Pseudomonadati</taxon>
        <taxon>Bacteroidota</taxon>
        <taxon>Bacteroidia</taxon>
        <taxon>Bacteroidales</taxon>
        <taxon>Tannerellaceae</taxon>
        <taxon>Parabacteroides</taxon>
    </lineage>
</organism>
<dbReference type="SMART" id="SM00028">
    <property type="entry name" value="TPR"/>
    <property type="match status" value="4"/>
</dbReference>
<feature type="coiled-coil region" evidence="2">
    <location>
        <begin position="517"/>
        <end position="568"/>
    </location>
</feature>
<dbReference type="Gene3D" id="1.25.40.10">
    <property type="entry name" value="Tetratricopeptide repeat domain"/>
    <property type="match status" value="3"/>
</dbReference>
<gene>
    <name evidence="4" type="ORF">HMPREF1536_04887</name>
</gene>
<evidence type="ECO:0000256" key="3">
    <source>
        <dbReference type="SAM" id="Phobius"/>
    </source>
</evidence>
<dbReference type="PROSITE" id="PS50005">
    <property type="entry name" value="TPR"/>
    <property type="match status" value="1"/>
</dbReference>
<dbReference type="HOGENOM" id="CLU_422008_0_0_10"/>
<proteinExistence type="predicted"/>
<dbReference type="STRING" id="1203610.HMPREF1536_04887"/>
<comment type="caution">
    <text evidence="4">The sequence shown here is derived from an EMBL/GenBank/DDBJ whole genome shotgun (WGS) entry which is preliminary data.</text>
</comment>
<dbReference type="SUPFAM" id="SSF48452">
    <property type="entry name" value="TPR-like"/>
    <property type="match status" value="2"/>
</dbReference>
<keyword evidence="3" id="KW-0812">Transmembrane</keyword>
<dbReference type="InterPro" id="IPR019734">
    <property type="entry name" value="TPR_rpt"/>
</dbReference>
<name>A0A0F5ITD5_9BACT</name>
<protein>
    <recommendedName>
        <fullName evidence="6">HTH luxR-type domain-containing protein</fullName>
    </recommendedName>
</protein>
<evidence type="ECO:0000256" key="2">
    <source>
        <dbReference type="SAM" id="Coils"/>
    </source>
</evidence>
<keyword evidence="2" id="KW-0175">Coiled coil</keyword>
<evidence type="ECO:0000313" key="5">
    <source>
        <dbReference type="Proteomes" id="UP000033035"/>
    </source>
</evidence>
<accession>A0A0F5ITD5</accession>
<dbReference type="GO" id="GO:0003677">
    <property type="term" value="F:DNA binding"/>
    <property type="evidence" value="ECO:0007669"/>
    <property type="project" value="InterPro"/>
</dbReference>
<sequence>MSKTTTLLLVFCLILSGCGNHKSHSDQSALRPDSLSELHSHAQQLFDKARELQKSEDYPAAISAYQQLISLEPTGENIKPVANLIDEGFLQLVYCYIFSGQRKDGADYFSSVYKENKFWFVRNYPRSAEISTAYSLYEATRLDEAVALIDRALSRPEEGREKEQLYVDNGIASVIYNQTGEIRKAIACGERSLEIIKTLEDQSKIVFVLGNLIYQYQQVGEFEEALAAYDALLATGEGEKNPYGLCAAETNVVQLYDEWGLEEEVMTHLDKARDAARLSGVPDAFLRVDNLSAYYALQSKEYEKAVTLLDSMQVRMPDRSQNSFYHEFYDNYTCILAVNETKGKDGKAIAAARRLIGELKNKPLNNLSVLTYRLLGDVLAEVGETEAAIEAYLACGDYIQKNQLVNQQRLVYYALGELYAETKRPAESSRYLLMAHQANQLFTERRNAGLISQFRVKYETKEKEQDNRLLRAELQLRERSLRHYILIGVLSILLCVVFMLWLTMRHRTLSLRHEASLRQHELDKIRHRESLRQIEEKEAQLRQMLTERQKLNRKNEELRIQIETAEAQHTMQDVINSLSPCLLTADEEQEFRRQFCLLYPSFLSGLREICPAVTRNDELLAMLIRLNLSSEEIALALGNHKASVNTSRFRLRKKLGLDKDVSLEEYMSRF</sequence>
<keyword evidence="3" id="KW-0472">Membrane</keyword>
<evidence type="ECO:0000313" key="4">
    <source>
        <dbReference type="EMBL" id="KKB48422.1"/>
    </source>
</evidence>
<keyword evidence="5" id="KW-1185">Reference proteome</keyword>
<dbReference type="GO" id="GO:0006355">
    <property type="term" value="P:regulation of DNA-templated transcription"/>
    <property type="evidence" value="ECO:0007669"/>
    <property type="project" value="InterPro"/>
</dbReference>
<dbReference type="InterPro" id="IPR016032">
    <property type="entry name" value="Sig_transdc_resp-reg_C-effctor"/>
</dbReference>
<feature type="repeat" description="TPR" evidence="1">
    <location>
        <begin position="42"/>
        <end position="75"/>
    </location>
</feature>
<reference evidence="4 5" key="1">
    <citation type="submission" date="2013-04" db="EMBL/GenBank/DDBJ databases">
        <title>The Genome Sequence of Parabacteroides gordonii DSM 23371.</title>
        <authorList>
            <consortium name="The Broad Institute Genomics Platform"/>
            <person name="Earl A."/>
            <person name="Ward D."/>
            <person name="Feldgarden M."/>
            <person name="Gevers D."/>
            <person name="Martens E."/>
            <person name="Sakamoto M."/>
            <person name="Benno Y."/>
            <person name="Suzuki N."/>
            <person name="Matsunaga N."/>
            <person name="Koshihara K."/>
            <person name="Seki M."/>
            <person name="Komiya H."/>
            <person name="Walker B."/>
            <person name="Young S."/>
            <person name="Zeng Q."/>
            <person name="Gargeya S."/>
            <person name="Fitzgerald M."/>
            <person name="Haas B."/>
            <person name="Abouelleil A."/>
            <person name="Allen A.W."/>
            <person name="Alvarado L."/>
            <person name="Arachchi H.M."/>
            <person name="Berlin A.M."/>
            <person name="Chapman S.B."/>
            <person name="Gainer-Dewar J."/>
            <person name="Goldberg J."/>
            <person name="Griggs A."/>
            <person name="Gujja S."/>
            <person name="Hansen M."/>
            <person name="Howarth C."/>
            <person name="Imamovic A."/>
            <person name="Ireland A."/>
            <person name="Larimer J."/>
            <person name="McCowan C."/>
            <person name="Murphy C."/>
            <person name="Pearson M."/>
            <person name="Poon T.W."/>
            <person name="Priest M."/>
            <person name="Roberts A."/>
            <person name="Saif S."/>
            <person name="Shea T."/>
            <person name="Sisk P."/>
            <person name="Sykes S."/>
            <person name="Wortman J."/>
            <person name="Nusbaum C."/>
            <person name="Birren B."/>
        </authorList>
    </citation>
    <scope>NUCLEOTIDE SEQUENCE [LARGE SCALE GENOMIC DNA]</scope>
    <source>
        <strain evidence="4 5">MS-1</strain>
    </source>
</reference>
<evidence type="ECO:0000256" key="1">
    <source>
        <dbReference type="PROSITE-ProRule" id="PRU00339"/>
    </source>
</evidence>
<dbReference type="SUPFAM" id="SSF46894">
    <property type="entry name" value="C-terminal effector domain of the bipartite response regulators"/>
    <property type="match status" value="1"/>
</dbReference>
<keyword evidence="3" id="KW-1133">Transmembrane helix</keyword>
<evidence type="ECO:0008006" key="6">
    <source>
        <dbReference type="Google" id="ProtNLM"/>
    </source>
</evidence>
<dbReference type="EMBL" id="AQHW01000027">
    <property type="protein sequence ID" value="KKB48422.1"/>
    <property type="molecule type" value="Genomic_DNA"/>
</dbReference>
<keyword evidence="1" id="KW-0802">TPR repeat</keyword>
<feature type="transmembrane region" description="Helical" evidence="3">
    <location>
        <begin position="484"/>
        <end position="502"/>
    </location>
</feature>
<dbReference type="Proteomes" id="UP000033035">
    <property type="component" value="Unassembled WGS sequence"/>
</dbReference>
<dbReference type="AlphaFoldDB" id="A0A0F5ITD5"/>
<dbReference type="RefSeq" id="WP_028728432.1">
    <property type="nucleotide sequence ID" value="NZ_AUAE01000030.1"/>
</dbReference>
<dbReference type="PROSITE" id="PS51257">
    <property type="entry name" value="PROKAR_LIPOPROTEIN"/>
    <property type="match status" value="1"/>
</dbReference>
<dbReference type="InterPro" id="IPR011990">
    <property type="entry name" value="TPR-like_helical_dom_sf"/>
</dbReference>
<dbReference type="PATRIC" id="fig|1203610.3.peg.4985"/>